<sequence length="65" mass="7289">MTKETNWTDPKRETASHTPLVLAPMNIKSSTGTPTYQTTSLTPRVDSQHYLTGHRCLRTPPPPEL</sequence>
<evidence type="ECO:0000313" key="1">
    <source>
        <dbReference type="EMBL" id="KAA1102974.1"/>
    </source>
</evidence>
<organism evidence="1 2">
    <name type="scientific">Puccinia graminis f. sp. tritici</name>
    <dbReference type="NCBI Taxonomy" id="56615"/>
    <lineage>
        <taxon>Eukaryota</taxon>
        <taxon>Fungi</taxon>
        <taxon>Dikarya</taxon>
        <taxon>Basidiomycota</taxon>
        <taxon>Pucciniomycotina</taxon>
        <taxon>Pucciniomycetes</taxon>
        <taxon>Pucciniales</taxon>
        <taxon>Pucciniaceae</taxon>
        <taxon>Puccinia</taxon>
    </lineage>
</organism>
<dbReference type="Proteomes" id="UP000324748">
    <property type="component" value="Unassembled WGS sequence"/>
</dbReference>
<comment type="caution">
    <text evidence="1">The sequence shown here is derived from an EMBL/GenBank/DDBJ whole genome shotgun (WGS) entry which is preliminary data.</text>
</comment>
<reference evidence="1 2" key="1">
    <citation type="submission" date="2019-05" db="EMBL/GenBank/DDBJ databases">
        <title>Emergence of the Ug99 lineage of the wheat stem rust pathogen through somatic hybridization.</title>
        <authorList>
            <person name="Li F."/>
            <person name="Upadhyaya N.M."/>
            <person name="Sperschneider J."/>
            <person name="Matny O."/>
            <person name="Nguyen-Phuc H."/>
            <person name="Mago R."/>
            <person name="Raley C."/>
            <person name="Miller M.E."/>
            <person name="Silverstein K.A.T."/>
            <person name="Henningsen E."/>
            <person name="Hirsch C.D."/>
            <person name="Visser B."/>
            <person name="Pretorius Z.A."/>
            <person name="Steffenson B.J."/>
            <person name="Schwessinger B."/>
            <person name="Dodds P.N."/>
            <person name="Figueroa M."/>
        </authorList>
    </citation>
    <scope>NUCLEOTIDE SEQUENCE [LARGE SCALE GENOMIC DNA]</scope>
    <source>
        <strain evidence="1">21-0</strain>
    </source>
</reference>
<gene>
    <name evidence="1" type="ORF">PGT21_002463</name>
</gene>
<proteinExistence type="predicted"/>
<dbReference type="EMBL" id="VSWC01000042">
    <property type="protein sequence ID" value="KAA1102974.1"/>
    <property type="molecule type" value="Genomic_DNA"/>
</dbReference>
<accession>A0A5B0PQJ7</accession>
<protein>
    <submittedName>
        <fullName evidence="1">Uncharacterized protein</fullName>
    </submittedName>
</protein>
<keyword evidence="2" id="KW-1185">Reference proteome</keyword>
<evidence type="ECO:0000313" key="2">
    <source>
        <dbReference type="Proteomes" id="UP000324748"/>
    </source>
</evidence>
<name>A0A5B0PQJ7_PUCGR</name>
<dbReference type="AlphaFoldDB" id="A0A5B0PQJ7"/>